<name>A0A7W2EKY7_9BURK</name>
<gene>
    <name evidence="1" type="ORF">H3H36_20405</name>
</gene>
<dbReference type="AlphaFoldDB" id="A0A7W2EKY7"/>
<dbReference type="EMBL" id="JACEZS010000020">
    <property type="protein sequence ID" value="MBA5607722.1"/>
    <property type="molecule type" value="Genomic_DNA"/>
</dbReference>
<keyword evidence="2" id="KW-1185">Reference proteome</keyword>
<dbReference type="RefSeq" id="WP_182219916.1">
    <property type="nucleotide sequence ID" value="NZ_JACEZS010000020.1"/>
</dbReference>
<organism evidence="1 2">
    <name type="scientific">Rugamonas fusca</name>
    <dbReference type="NCBI Taxonomy" id="2758568"/>
    <lineage>
        <taxon>Bacteria</taxon>
        <taxon>Pseudomonadati</taxon>
        <taxon>Pseudomonadota</taxon>
        <taxon>Betaproteobacteria</taxon>
        <taxon>Burkholderiales</taxon>
        <taxon>Oxalobacteraceae</taxon>
        <taxon>Telluria group</taxon>
        <taxon>Rugamonas</taxon>
    </lineage>
</organism>
<evidence type="ECO:0000313" key="1">
    <source>
        <dbReference type="EMBL" id="MBA5607722.1"/>
    </source>
</evidence>
<proteinExistence type="predicted"/>
<dbReference type="Proteomes" id="UP000566711">
    <property type="component" value="Unassembled WGS sequence"/>
</dbReference>
<accession>A0A7W2EKY7</accession>
<comment type="caution">
    <text evidence="1">The sequence shown here is derived from an EMBL/GenBank/DDBJ whole genome shotgun (WGS) entry which is preliminary data.</text>
</comment>
<reference evidence="1 2" key="1">
    <citation type="submission" date="2020-07" db="EMBL/GenBank/DDBJ databases">
        <title>Novel species isolated from subtropical streams in China.</title>
        <authorList>
            <person name="Lu H."/>
        </authorList>
    </citation>
    <scope>NUCLEOTIDE SEQUENCE [LARGE SCALE GENOMIC DNA]</scope>
    <source>
        <strain evidence="1 2">FT3S</strain>
    </source>
</reference>
<sequence>MQDFTRPDEGMALAVDAAIEMESFSGCILALQYMHSYAVPPSVAMRVLSQTGPRRAPNPHGQGTFLERYPVNREQVAEAATGFRAAGLGTILKFRVPRINNALSETIDQAITMMGVHNRFYAEALLRIHAVKTPVIMRVLFDVVRRRSIAPPTTPLALPRGTRLLYSV</sequence>
<protein>
    <submittedName>
        <fullName evidence="1">Uncharacterized protein</fullName>
    </submittedName>
</protein>
<evidence type="ECO:0000313" key="2">
    <source>
        <dbReference type="Proteomes" id="UP000566711"/>
    </source>
</evidence>